<evidence type="ECO:0000313" key="3">
    <source>
        <dbReference type="Proteomes" id="UP000230423"/>
    </source>
</evidence>
<dbReference type="Pfam" id="PF03133">
    <property type="entry name" value="TTL"/>
    <property type="match status" value="1"/>
</dbReference>
<dbReference type="GO" id="GO:0019098">
    <property type="term" value="P:reproductive behavior"/>
    <property type="evidence" value="ECO:0007669"/>
    <property type="project" value="UniProtKB-ARBA"/>
</dbReference>
<organism evidence="2 3">
    <name type="scientific">Teladorsagia circumcincta</name>
    <name type="common">Brown stomach worm</name>
    <name type="synonym">Ostertagia circumcincta</name>
    <dbReference type="NCBI Taxonomy" id="45464"/>
    <lineage>
        <taxon>Eukaryota</taxon>
        <taxon>Metazoa</taxon>
        <taxon>Ecdysozoa</taxon>
        <taxon>Nematoda</taxon>
        <taxon>Chromadorea</taxon>
        <taxon>Rhabditida</taxon>
        <taxon>Rhabditina</taxon>
        <taxon>Rhabditomorpha</taxon>
        <taxon>Strongyloidea</taxon>
        <taxon>Trichostrongylidae</taxon>
        <taxon>Teladorsagia</taxon>
    </lineage>
</organism>
<accession>A0A2G9TB68</accession>
<feature type="non-terminal residue" evidence="2">
    <location>
        <position position="67"/>
    </location>
</feature>
<proteinExistence type="inferred from homology"/>
<dbReference type="AlphaFoldDB" id="A0A2G9TB68"/>
<name>A0A2G9TB68_TELCI</name>
<dbReference type="PROSITE" id="PS51221">
    <property type="entry name" value="TTL"/>
    <property type="match status" value="1"/>
</dbReference>
<keyword evidence="3" id="KW-1185">Reference proteome</keyword>
<gene>
    <name evidence="2" type="ORF">TELCIR_23479</name>
</gene>
<sequence length="67" mass="7871">MFESGKASISQIEYVADPFLMKDQLKFDFRVYGVIKSINPLSIYVSREGMFCKFIQFRRHVAIQGCW</sequence>
<dbReference type="EMBL" id="KZ388608">
    <property type="protein sequence ID" value="PIO55138.1"/>
    <property type="molecule type" value="Genomic_DNA"/>
</dbReference>
<evidence type="ECO:0000313" key="2">
    <source>
        <dbReference type="EMBL" id="PIO55138.1"/>
    </source>
</evidence>
<evidence type="ECO:0000256" key="1">
    <source>
        <dbReference type="ARBA" id="ARBA00006820"/>
    </source>
</evidence>
<dbReference type="Proteomes" id="UP000230423">
    <property type="component" value="Unassembled WGS sequence"/>
</dbReference>
<protein>
    <submittedName>
        <fullName evidence="2">Uncharacterized protein</fullName>
    </submittedName>
</protein>
<dbReference type="Gene3D" id="3.30.470.20">
    <property type="entry name" value="ATP-grasp fold, B domain"/>
    <property type="match status" value="1"/>
</dbReference>
<dbReference type="OrthoDB" id="202825at2759"/>
<dbReference type="InterPro" id="IPR004344">
    <property type="entry name" value="TTL/TTLL_fam"/>
</dbReference>
<reference evidence="2 3" key="1">
    <citation type="submission" date="2015-09" db="EMBL/GenBank/DDBJ databases">
        <title>Draft genome of the parasitic nematode Teladorsagia circumcincta isolate WARC Sus (inbred).</title>
        <authorList>
            <person name="Mitreva M."/>
        </authorList>
    </citation>
    <scope>NUCLEOTIDE SEQUENCE [LARGE SCALE GENOMIC DNA]</scope>
    <source>
        <strain evidence="2 3">S</strain>
    </source>
</reference>
<comment type="similarity">
    <text evidence="1">Belongs to the tubulin--tyrosine ligase family.</text>
</comment>